<dbReference type="STRING" id="1227077.SAMN04515668_3023"/>
<feature type="chain" id="PRO_5011505063" evidence="1">
    <location>
        <begin position="46"/>
        <end position="701"/>
    </location>
</feature>
<proteinExistence type="predicted"/>
<dbReference type="InterPro" id="IPR026444">
    <property type="entry name" value="Secre_tail"/>
</dbReference>
<organism evidence="2 3">
    <name type="scientific">Hymenobacter arizonensis</name>
    <name type="common">Siccationidurans arizonensis</name>
    <dbReference type="NCBI Taxonomy" id="1227077"/>
    <lineage>
        <taxon>Bacteria</taxon>
        <taxon>Pseudomonadati</taxon>
        <taxon>Bacteroidota</taxon>
        <taxon>Cytophagia</taxon>
        <taxon>Cytophagales</taxon>
        <taxon>Hymenobacteraceae</taxon>
        <taxon>Hymenobacter</taxon>
    </lineage>
</organism>
<keyword evidence="1" id="KW-0732">Signal</keyword>
<name>A0A1I5ZLS4_HYMAR</name>
<dbReference type="EMBL" id="FOXS01000004">
    <property type="protein sequence ID" value="SFQ57454.1"/>
    <property type="molecule type" value="Genomic_DNA"/>
</dbReference>
<keyword evidence="3" id="KW-1185">Reference proteome</keyword>
<dbReference type="NCBIfam" id="TIGR04183">
    <property type="entry name" value="Por_Secre_tail"/>
    <property type="match status" value="1"/>
</dbReference>
<accession>A0A1I5ZLS4</accession>
<dbReference type="Proteomes" id="UP000199029">
    <property type="component" value="Unassembled WGS sequence"/>
</dbReference>
<reference evidence="3" key="1">
    <citation type="submission" date="2016-10" db="EMBL/GenBank/DDBJ databases">
        <authorList>
            <person name="Varghese N."/>
            <person name="Submissions S."/>
        </authorList>
    </citation>
    <scope>NUCLEOTIDE SEQUENCE [LARGE SCALE GENOMIC DNA]</scope>
    <source>
        <strain evidence="3">OR362-8,ATCC BAA-1266,JCM 13504</strain>
    </source>
</reference>
<feature type="signal peptide" evidence="1">
    <location>
        <begin position="1"/>
        <end position="45"/>
    </location>
</feature>
<protein>
    <submittedName>
        <fullName evidence="2">Por secretion system C-terminal sorting domain-containing protein</fullName>
    </submittedName>
</protein>
<gene>
    <name evidence="2" type="ORF">SAMN04515668_3023</name>
</gene>
<evidence type="ECO:0000313" key="3">
    <source>
        <dbReference type="Proteomes" id="UP000199029"/>
    </source>
</evidence>
<sequence>MEKLINNVRNNIHSYSNRAFSFPRHQLLMGLALLLLTSLAMPAAATEFTRDFVILNGVRYYTNNSAGGGQPFTGIGNVGTFDRVSGSLRLGAEANTNETGNDEVESVQLFYRVYPQGGTPPATFTSLPLSLVGNTNARNKQWLNTSTNPNLLAATSGPGTYVLEVFFQGLYTFRRGGGGSAFIFDNNSGNNYTTTFTVAGIVPVQWTGAQSDDWFDTRNWSPGRFPDENTDATIAFIPATQGTLPNYPTIKGGVAKVRTLTILGHDGGQGARNFLAGGRLEVYGDFRDPNNGFGQTGGVFVLAGETQTFDGSIFREFVVQGGGTKILTGRMEIFNSLTFAGAGGIVSTRTDNSILYNIDLATNAQVVGETETSYVLGFLRARRFLSSGVPNDFGNIGVSITTTDPVSPGITLATRTTGLIFNGVPPSQSVKRGFSFASEYPDDHTFDLSFRYLDAEVNGIPENNLVLFSSITGGVPFTNLQRTTLDVNNNVLTRTGINGTLAALFTLGDQLAPLPVGLTSFTAVASGTDAVLNWTTAQEINNKGFEVQASNDGVVFRALGFVAAEMANSSTARNYQYRDAAGANAGTRYYRLRQLDLDGKESFFGPRTVTFGAVAATAVQGFPNPFTSEINLTLQAPVAGPATVSVLDGTGRQVRTWQPMLGPDATTSMSLPDLQSLSRGLYVVQVRYSNGQVQRLKLVKE</sequence>
<evidence type="ECO:0000256" key="1">
    <source>
        <dbReference type="SAM" id="SignalP"/>
    </source>
</evidence>
<evidence type="ECO:0000313" key="2">
    <source>
        <dbReference type="EMBL" id="SFQ57454.1"/>
    </source>
</evidence>
<dbReference type="OrthoDB" id="663485at2"/>
<dbReference type="AlphaFoldDB" id="A0A1I5ZLS4"/>